<keyword evidence="2" id="KW-1185">Reference proteome</keyword>
<accession>A0AAD6VXE4</accession>
<reference evidence="1" key="1">
    <citation type="submission" date="2023-03" db="EMBL/GenBank/DDBJ databases">
        <title>Massive genome expansion in bonnet fungi (Mycena s.s.) driven by repeated elements and novel gene families across ecological guilds.</title>
        <authorList>
            <consortium name="Lawrence Berkeley National Laboratory"/>
            <person name="Harder C.B."/>
            <person name="Miyauchi S."/>
            <person name="Viragh M."/>
            <person name="Kuo A."/>
            <person name="Thoen E."/>
            <person name="Andreopoulos B."/>
            <person name="Lu D."/>
            <person name="Skrede I."/>
            <person name="Drula E."/>
            <person name="Henrissat B."/>
            <person name="Morin E."/>
            <person name="Kohler A."/>
            <person name="Barry K."/>
            <person name="LaButti K."/>
            <person name="Morin E."/>
            <person name="Salamov A."/>
            <person name="Lipzen A."/>
            <person name="Mereny Z."/>
            <person name="Hegedus B."/>
            <person name="Baldrian P."/>
            <person name="Stursova M."/>
            <person name="Weitz H."/>
            <person name="Taylor A."/>
            <person name="Grigoriev I.V."/>
            <person name="Nagy L.G."/>
            <person name="Martin F."/>
            <person name="Kauserud H."/>
        </authorList>
    </citation>
    <scope>NUCLEOTIDE SEQUENCE</scope>
    <source>
        <strain evidence="1">9144</strain>
    </source>
</reference>
<evidence type="ECO:0000313" key="1">
    <source>
        <dbReference type="EMBL" id="KAJ7221669.1"/>
    </source>
</evidence>
<evidence type="ECO:0000313" key="2">
    <source>
        <dbReference type="Proteomes" id="UP001219525"/>
    </source>
</evidence>
<comment type="caution">
    <text evidence="1">The sequence shown here is derived from an EMBL/GenBank/DDBJ whole genome shotgun (WGS) entry which is preliminary data.</text>
</comment>
<sequence length="370" mass="40696">MVVASIALCPSTSLPVLASCTSLRSALLPLPYKAGMGTIEHCLDTLRRPSLRTLMRACAGLFLTPGAWRRRCPASVRRLIFDAWPIFEGHCLEGKPSACHGELRSLAAAALKYMQHADCAMWITRTLRCTTAAFHSLMLGNATSPHGSRMRSSSCTPVVQAPHRIGRALACYSSRDVLHALAQGDDDAYVARLWAVAHLRAACRSRKLWCSRCATRPWHHRPGGAAGLGMALYREPGPGRALVARACAGARDGGARRTRCLARWRTGPMAVWVEFYVEEAAVCLHGRSCVRVHVSHSNYCMANFGFERNLRVEKQSDKWGIETAGTTRFSSLCPNAKSIERCFQLCFPAMTRAYYVISIWHKGGPVSGYC</sequence>
<dbReference type="Proteomes" id="UP001219525">
    <property type="component" value="Unassembled WGS sequence"/>
</dbReference>
<dbReference type="AlphaFoldDB" id="A0AAD6VXE4"/>
<proteinExistence type="predicted"/>
<name>A0AAD6VXE4_9AGAR</name>
<gene>
    <name evidence="1" type="ORF">GGX14DRAFT_559153</name>
</gene>
<protein>
    <submittedName>
        <fullName evidence="1">Uncharacterized protein</fullName>
    </submittedName>
</protein>
<dbReference type="EMBL" id="JARJCW010000008">
    <property type="protein sequence ID" value="KAJ7221669.1"/>
    <property type="molecule type" value="Genomic_DNA"/>
</dbReference>
<organism evidence="1 2">
    <name type="scientific">Mycena pura</name>
    <dbReference type="NCBI Taxonomy" id="153505"/>
    <lineage>
        <taxon>Eukaryota</taxon>
        <taxon>Fungi</taxon>
        <taxon>Dikarya</taxon>
        <taxon>Basidiomycota</taxon>
        <taxon>Agaricomycotina</taxon>
        <taxon>Agaricomycetes</taxon>
        <taxon>Agaricomycetidae</taxon>
        <taxon>Agaricales</taxon>
        <taxon>Marasmiineae</taxon>
        <taxon>Mycenaceae</taxon>
        <taxon>Mycena</taxon>
    </lineage>
</organism>